<dbReference type="InterPro" id="IPR007867">
    <property type="entry name" value="GMC_OxRtase_C"/>
</dbReference>
<accession>A0A5C4TA88</accession>
<gene>
    <name evidence="6" type="ORF">FE784_14590</name>
</gene>
<dbReference type="Proteomes" id="UP000307943">
    <property type="component" value="Unassembled WGS sequence"/>
</dbReference>
<dbReference type="OrthoDB" id="9787779at2"/>
<dbReference type="Pfam" id="PF05199">
    <property type="entry name" value="GMC_oxred_C"/>
    <property type="match status" value="1"/>
</dbReference>
<sequence length="574" mass="62820">MATKLPKVPVVIVGMGWVGGIIAAELAKQGVKVVGLERGKPRSTKDYYMAHDELRYAQRLDLMQDLSKETITFRNTEKMTALPMREHGSFLLGEGLGGASVHWNGQTYRFLPYDFEIYSKTVERYGKGKIPDGMTIQDWGVTYDELEPYFDKFEKMAGISGGEAPEGLVGKRSSPFPTKEMIKTPAIKMFEAATKKLGYHPYMTPSANLSEQYTNPDGITRAACQYCGYCERFGCEYGAKADSVVTVLPVAQQTGNFELRSYSNVVQVLNDGKKAGGVVYVNTVTGEQFEQPADVVILAGYLFSNIRLMLTSKLGTPYDPATGKGVVGRNYAYQVGGGAATGFFDDKQFNTYAGAGSLGMEIPDFNGDNFDHSGVQFIHGSGIRLFQTGQRPIATNSVPAGTPAWGKEFKQTSLKYAYRALTVASQGSNMPWRHHYVDLDPTYKDVYGLPLMRITFDFEEQDRQLVKFMSGKTSEIMKEMGATKIGSSDQLNPYNIVPYQSTHNTGGAVMGADPSTSAVNSYLQMWDSENVFVVGASAFAHNSGYNPTGVVGALAYRAVDGIVKYLKQGSGMVV</sequence>
<organism evidence="6 7">
    <name type="scientific">Paenibacillus hemerocallicola</name>
    <dbReference type="NCBI Taxonomy" id="1172614"/>
    <lineage>
        <taxon>Bacteria</taxon>
        <taxon>Bacillati</taxon>
        <taxon>Bacillota</taxon>
        <taxon>Bacilli</taxon>
        <taxon>Bacillales</taxon>
        <taxon>Paenibacillaceae</taxon>
        <taxon>Paenibacillus</taxon>
    </lineage>
</organism>
<dbReference type="EMBL" id="VDCQ01000017">
    <property type="protein sequence ID" value="TNJ65646.1"/>
    <property type="molecule type" value="Genomic_DNA"/>
</dbReference>
<dbReference type="SUPFAM" id="SSF54373">
    <property type="entry name" value="FAD-linked reductases, C-terminal domain"/>
    <property type="match status" value="1"/>
</dbReference>
<comment type="similarity">
    <text evidence="1">Belongs to the GMC oxidoreductase family.</text>
</comment>
<evidence type="ECO:0000313" key="6">
    <source>
        <dbReference type="EMBL" id="TNJ65646.1"/>
    </source>
</evidence>
<dbReference type="GO" id="GO:0016614">
    <property type="term" value="F:oxidoreductase activity, acting on CH-OH group of donors"/>
    <property type="evidence" value="ECO:0007669"/>
    <property type="project" value="InterPro"/>
</dbReference>
<comment type="caution">
    <text evidence="6">The sequence shown here is derived from an EMBL/GenBank/DDBJ whole genome shotgun (WGS) entry which is preliminary data.</text>
</comment>
<name>A0A5C4TA88_9BACL</name>
<feature type="domain" description="Glucose-methanol-choline oxidoreductase C-terminal" evidence="5">
    <location>
        <begin position="436"/>
        <end position="555"/>
    </location>
</feature>
<reference evidence="6 7" key="1">
    <citation type="submission" date="2019-05" db="EMBL/GenBank/DDBJ databases">
        <title>We sequenced the genome of Paenibacillus hemerocallicola KCTC 33185 for further insight into its adaptation and study the phylogeny of Paenibacillus.</title>
        <authorList>
            <person name="Narsing Rao M.P."/>
        </authorList>
    </citation>
    <scope>NUCLEOTIDE SEQUENCE [LARGE SCALE GENOMIC DNA]</scope>
    <source>
        <strain evidence="6 7">KCTC 33185</strain>
    </source>
</reference>
<keyword evidence="2" id="KW-0285">Flavoprotein</keyword>
<dbReference type="RefSeq" id="WP_139602939.1">
    <property type="nucleotide sequence ID" value="NZ_VDCQ01000017.1"/>
</dbReference>
<evidence type="ECO:0000256" key="1">
    <source>
        <dbReference type="ARBA" id="ARBA00010790"/>
    </source>
</evidence>
<proteinExistence type="inferred from homology"/>
<keyword evidence="7" id="KW-1185">Reference proteome</keyword>
<evidence type="ECO:0000259" key="5">
    <source>
        <dbReference type="Pfam" id="PF05199"/>
    </source>
</evidence>
<keyword evidence="4" id="KW-0560">Oxidoreductase</keyword>
<evidence type="ECO:0000313" key="7">
    <source>
        <dbReference type="Proteomes" id="UP000307943"/>
    </source>
</evidence>
<dbReference type="AlphaFoldDB" id="A0A5C4TA88"/>
<evidence type="ECO:0000256" key="3">
    <source>
        <dbReference type="ARBA" id="ARBA00022827"/>
    </source>
</evidence>
<protein>
    <submittedName>
        <fullName evidence="6">GMC family oxidoreductase</fullName>
    </submittedName>
</protein>
<dbReference type="PANTHER" id="PTHR46056:SF12">
    <property type="entry name" value="LONG-CHAIN-ALCOHOL OXIDASE"/>
    <property type="match status" value="1"/>
</dbReference>
<keyword evidence="3" id="KW-0274">FAD</keyword>
<dbReference type="PANTHER" id="PTHR46056">
    <property type="entry name" value="LONG-CHAIN-ALCOHOL OXIDASE"/>
    <property type="match status" value="1"/>
</dbReference>
<evidence type="ECO:0000256" key="4">
    <source>
        <dbReference type="ARBA" id="ARBA00023002"/>
    </source>
</evidence>
<evidence type="ECO:0000256" key="2">
    <source>
        <dbReference type="ARBA" id="ARBA00022630"/>
    </source>
</evidence>
<dbReference type="Gene3D" id="3.50.50.60">
    <property type="entry name" value="FAD/NAD(P)-binding domain"/>
    <property type="match status" value="2"/>
</dbReference>
<dbReference type="InterPro" id="IPR036188">
    <property type="entry name" value="FAD/NAD-bd_sf"/>
</dbReference>
<dbReference type="SUPFAM" id="SSF51905">
    <property type="entry name" value="FAD/NAD(P)-binding domain"/>
    <property type="match status" value="1"/>
</dbReference>